<protein>
    <recommendedName>
        <fullName evidence="1">DUF3857 domain-containing protein</fullName>
    </recommendedName>
</protein>
<accession>A0A916NJC9</accession>
<dbReference type="Proteomes" id="UP000680038">
    <property type="component" value="Unassembled WGS sequence"/>
</dbReference>
<name>A0A916NJC9_9BACT</name>
<dbReference type="InterPro" id="IPR024618">
    <property type="entry name" value="DUF3857"/>
</dbReference>
<evidence type="ECO:0000313" key="3">
    <source>
        <dbReference type="Proteomes" id="UP000680038"/>
    </source>
</evidence>
<gene>
    <name evidence="2" type="ORF">DYBT9275_00139</name>
</gene>
<keyword evidence="3" id="KW-1185">Reference proteome</keyword>
<dbReference type="Gene3D" id="2.60.40.3140">
    <property type="match status" value="1"/>
</dbReference>
<feature type="domain" description="DUF3857" evidence="1">
    <location>
        <begin position="65"/>
        <end position="199"/>
    </location>
</feature>
<dbReference type="EMBL" id="CAJRAF010000001">
    <property type="protein sequence ID" value="CAG4988696.1"/>
    <property type="molecule type" value="Genomic_DNA"/>
</dbReference>
<sequence>MFSFQAFSQNDYKPKLGQIDRQSLEMTAYEKDSTADAVVLYDYGEVRFIYDSNLGIVLEMECWARIKILKESALDRASVSLPFRDGGEFKLDERIDGLVAYTHNLENGQIVTTKMDRKSVKTEKLSDKYKAYKFNLPNVKKGSVIEYSYTRSTPFNLRDKPDGWSFQGSVPFKWSEYRIKIPYFLDYKMAMKGYLSLDVNERQQENLTLGHSTYNGVGTSYRFVVKDAPAFRNEPLITTPSDYISHIDFELSGISVKGEIEKKYSQTWENVDETLNSVPWFGGELRKSGYLKDVRDNIKTTATDPEKRMLLAYDFVKDYMKWNGDYALGSSGGVKKSFDAKKGTAGEVNIMLTTLLRELGLDANPVVLSTRSNGRISTEFALMDRFNYVICHVKMGEKEYLLDATNPYAKPGMLPEHALNEIGRLVPSKGTGRFLEIVPKDSRSRLDMIEAVVDPAEGTLKGTYNISMSGYEALSWRGKYAGETDDVYKKELRKSLSDWKIDTITIANKSEDLLGTVKIKCGFTIEPENASEDVIYLNPIMVNKWTENPLKSPERIYPLNMASGISQTVIANIKIPAGYKLEEIPKSEIISLPEKAGKFTYQVRQADNMIQVSSVIVVNKLQFAAEEYGDLKELFERVVQKHAQTLVIKKVN</sequence>
<dbReference type="Gene3D" id="3.10.620.30">
    <property type="match status" value="1"/>
</dbReference>
<reference evidence="2" key="1">
    <citation type="submission" date="2021-04" db="EMBL/GenBank/DDBJ databases">
        <authorList>
            <person name="Rodrigo-Torres L."/>
            <person name="Arahal R. D."/>
            <person name="Lucena T."/>
        </authorList>
    </citation>
    <scope>NUCLEOTIDE SEQUENCE</scope>
    <source>
        <strain evidence="2">CECT 9275</strain>
    </source>
</reference>
<dbReference type="Gene3D" id="2.60.120.1130">
    <property type="match status" value="1"/>
</dbReference>
<dbReference type="Pfam" id="PF12969">
    <property type="entry name" value="DUF3857"/>
    <property type="match status" value="1"/>
</dbReference>
<dbReference type="AlphaFoldDB" id="A0A916NJC9"/>
<proteinExistence type="predicted"/>
<evidence type="ECO:0000313" key="2">
    <source>
        <dbReference type="EMBL" id="CAG4988696.1"/>
    </source>
</evidence>
<comment type="caution">
    <text evidence="2">The sequence shown here is derived from an EMBL/GenBank/DDBJ whole genome shotgun (WGS) entry which is preliminary data.</text>
</comment>
<evidence type="ECO:0000259" key="1">
    <source>
        <dbReference type="Pfam" id="PF12969"/>
    </source>
</evidence>
<organism evidence="2 3">
    <name type="scientific">Dyadobacter helix</name>
    <dbReference type="NCBI Taxonomy" id="2822344"/>
    <lineage>
        <taxon>Bacteria</taxon>
        <taxon>Pseudomonadati</taxon>
        <taxon>Bacteroidota</taxon>
        <taxon>Cytophagia</taxon>
        <taxon>Cytophagales</taxon>
        <taxon>Spirosomataceae</taxon>
        <taxon>Dyadobacter</taxon>
    </lineage>
</organism>